<dbReference type="AlphaFoldDB" id="A0A9P6Q7R2"/>
<feature type="region of interest" description="Disordered" evidence="1">
    <location>
        <begin position="266"/>
        <end position="360"/>
    </location>
</feature>
<dbReference type="Gene3D" id="3.30.2130.10">
    <property type="entry name" value="VC0802-like"/>
    <property type="match status" value="2"/>
</dbReference>
<name>A0A9P6Q7R2_9FUNG</name>
<dbReference type="OrthoDB" id="58529at2759"/>
<feature type="region of interest" description="Disordered" evidence="1">
    <location>
        <begin position="374"/>
        <end position="413"/>
    </location>
</feature>
<accession>A0A9P6Q7R2</accession>
<feature type="compositionally biased region" description="Basic and acidic residues" evidence="1">
    <location>
        <begin position="186"/>
        <end position="210"/>
    </location>
</feature>
<feature type="region of interest" description="Disordered" evidence="1">
    <location>
        <begin position="475"/>
        <end position="507"/>
    </location>
</feature>
<feature type="compositionally biased region" description="Low complexity" evidence="1">
    <location>
        <begin position="266"/>
        <end position="299"/>
    </location>
</feature>
<evidence type="ECO:0000256" key="1">
    <source>
        <dbReference type="SAM" id="MobiDB-lite"/>
    </source>
</evidence>
<dbReference type="Pfam" id="PF13840">
    <property type="entry name" value="ACT_7"/>
    <property type="match status" value="2"/>
</dbReference>
<feature type="compositionally biased region" description="Basic and acidic residues" evidence="1">
    <location>
        <begin position="165"/>
        <end position="179"/>
    </location>
</feature>
<dbReference type="PANTHER" id="PTHR31131:SF6">
    <property type="entry name" value="CASTOR ACT DOMAIN-CONTAINING PROTEIN"/>
    <property type="match status" value="1"/>
</dbReference>
<feature type="domain" description="CASTOR ACT" evidence="2">
    <location>
        <begin position="62"/>
        <end position="121"/>
    </location>
</feature>
<evidence type="ECO:0000313" key="4">
    <source>
        <dbReference type="Proteomes" id="UP000807716"/>
    </source>
</evidence>
<feature type="compositionally biased region" description="Acidic residues" evidence="1">
    <location>
        <begin position="483"/>
        <end position="502"/>
    </location>
</feature>
<proteinExistence type="predicted"/>
<evidence type="ECO:0000259" key="2">
    <source>
        <dbReference type="Pfam" id="PF13840"/>
    </source>
</evidence>
<dbReference type="GO" id="GO:0006520">
    <property type="term" value="P:amino acid metabolic process"/>
    <property type="evidence" value="ECO:0007669"/>
    <property type="project" value="UniProtKB-ARBA"/>
</dbReference>
<dbReference type="EMBL" id="JAAAJB010000186">
    <property type="protein sequence ID" value="KAG0262484.1"/>
    <property type="molecule type" value="Genomic_DNA"/>
</dbReference>
<keyword evidence="4" id="KW-1185">Reference proteome</keyword>
<feature type="domain" description="CASTOR ACT" evidence="2">
    <location>
        <begin position="553"/>
        <end position="610"/>
    </location>
</feature>
<protein>
    <recommendedName>
        <fullName evidence="2">CASTOR ACT domain-containing protein</fullName>
    </recommendedName>
</protein>
<dbReference type="InterPro" id="IPR045865">
    <property type="entry name" value="ACT-like_dom_sf"/>
</dbReference>
<feature type="region of interest" description="Disordered" evidence="1">
    <location>
        <begin position="147"/>
        <end position="235"/>
    </location>
</feature>
<reference evidence="3" key="1">
    <citation type="journal article" date="2020" name="Fungal Divers.">
        <title>Resolving the Mortierellaceae phylogeny through synthesis of multi-gene phylogenetics and phylogenomics.</title>
        <authorList>
            <person name="Vandepol N."/>
            <person name="Liber J."/>
            <person name="Desiro A."/>
            <person name="Na H."/>
            <person name="Kennedy M."/>
            <person name="Barry K."/>
            <person name="Grigoriev I.V."/>
            <person name="Miller A.N."/>
            <person name="O'Donnell K."/>
            <person name="Stajich J.E."/>
            <person name="Bonito G."/>
        </authorList>
    </citation>
    <scope>NUCLEOTIDE SEQUENCE</scope>
    <source>
        <strain evidence="3">BC1065</strain>
    </source>
</reference>
<dbReference type="PANTHER" id="PTHR31131">
    <property type="entry name" value="CHROMOSOME 1, WHOLE GENOME SHOTGUN SEQUENCE"/>
    <property type="match status" value="1"/>
</dbReference>
<dbReference type="InterPro" id="IPR051719">
    <property type="entry name" value="CASTOR_mTORC1"/>
</dbReference>
<dbReference type="GO" id="GO:0046394">
    <property type="term" value="P:carboxylic acid biosynthetic process"/>
    <property type="evidence" value="ECO:0007669"/>
    <property type="project" value="UniProtKB-ARBA"/>
</dbReference>
<gene>
    <name evidence="3" type="ORF">DFQ27_002313</name>
</gene>
<comment type="caution">
    <text evidence="3">The sequence shown here is derived from an EMBL/GenBank/DDBJ whole genome shotgun (WGS) entry which is preliminary data.</text>
</comment>
<dbReference type="InterPro" id="IPR027795">
    <property type="entry name" value="CASTOR_ACT_dom"/>
</dbReference>
<organism evidence="3 4">
    <name type="scientific">Actinomortierella ambigua</name>
    <dbReference type="NCBI Taxonomy" id="1343610"/>
    <lineage>
        <taxon>Eukaryota</taxon>
        <taxon>Fungi</taxon>
        <taxon>Fungi incertae sedis</taxon>
        <taxon>Mucoromycota</taxon>
        <taxon>Mortierellomycotina</taxon>
        <taxon>Mortierellomycetes</taxon>
        <taxon>Mortierellales</taxon>
        <taxon>Mortierellaceae</taxon>
        <taxon>Actinomortierella</taxon>
    </lineage>
</organism>
<evidence type="ECO:0000313" key="3">
    <source>
        <dbReference type="EMBL" id="KAG0262484.1"/>
    </source>
</evidence>
<sequence length="620" mass="68987">MAAAEEDRRKSKQEKDSVTDLASTEPIFSYIDNALEISIFGEYNRIRNDFPPDLCPGLEISDHVYRALQVDNDDMFDSSKICTIVEPLAKAGVSIFYNSTYQTDLLFVPEEKLPVVFKALQQRGIQISQPDEDFERVQDRSYHGLAIHAPDNQVALTPPDTPVTDDQHLSESDKDDDRSISSTFDDSQHQEEKEHEQQGRGYEQHQRAGDDDKDTQTLSFSDSQSSQSTVPWMSMSSLEQSLQQEMACRSVAESLRFERQSVVVDQHQQQQQQGKDSSVSVQSVSTNSVLPSPTTSLSSMEESGEFDPACSSDCAGNGSSSTPYGGGNYNDHHHHLLHRQRHPTLSTTPSHPHAQSLKPLQTARDATEDAFLSRDHKTRFSSSSSSPSSSSSFSSPTNGIAATTTTSTGTASPTTTTAFELRHQAIRTLPENLLRCVGLNTELEMGPPRWMLKVIKILFYEDCVQVPVQRERGRMRGRTFSDSDSDNDDNDDDDDDNDDEEASSTTTTTTIPRFFSFTATADSVSMITDVEILEAEFEEHELFMSLDDQCPLRLIRLDLHRFGLDKVGIVQSVARPLTEAGIELLYLSTFTTANILVLQHRLDDAERILSGTPTPTGYVA</sequence>
<dbReference type="Proteomes" id="UP000807716">
    <property type="component" value="Unassembled WGS sequence"/>
</dbReference>
<dbReference type="SUPFAM" id="SSF55021">
    <property type="entry name" value="ACT-like"/>
    <property type="match status" value="2"/>
</dbReference>
<feature type="compositionally biased region" description="Low complexity" evidence="1">
    <location>
        <begin position="380"/>
        <end position="413"/>
    </location>
</feature>
<feature type="compositionally biased region" description="Low complexity" evidence="1">
    <location>
        <begin position="216"/>
        <end position="235"/>
    </location>
</feature>
<feature type="compositionally biased region" description="Basic residues" evidence="1">
    <location>
        <begin position="332"/>
        <end position="342"/>
    </location>
</feature>